<dbReference type="PANTHER" id="PTHR31803">
    <property type="entry name" value="ALTERNATIVE OXIDASE"/>
    <property type="match status" value="1"/>
</dbReference>
<dbReference type="InterPro" id="IPR002680">
    <property type="entry name" value="AOX"/>
</dbReference>
<keyword evidence="5 13" id="KW-0679">Respiratory chain</keyword>
<comment type="cofactor">
    <cofactor evidence="13">
        <name>Fe cation</name>
        <dbReference type="ChEBI" id="CHEBI:24875"/>
    </cofactor>
    <text evidence="13">Binds 2 iron ions per subunit.</text>
</comment>
<evidence type="ECO:0000313" key="16">
    <source>
        <dbReference type="EMBL" id="CAD8283473.1"/>
    </source>
</evidence>
<keyword evidence="4" id="KW-0813">Transport</keyword>
<evidence type="ECO:0000256" key="10">
    <source>
        <dbReference type="ARBA" id="ARBA00023002"/>
    </source>
</evidence>
<keyword evidence="7 13" id="KW-0479">Metal-binding</keyword>
<dbReference type="Pfam" id="PF01786">
    <property type="entry name" value="AOX"/>
    <property type="match status" value="1"/>
</dbReference>
<keyword evidence="9 15" id="KW-1133">Transmembrane helix</keyword>
<dbReference type="GO" id="GO:0098803">
    <property type="term" value="C:respiratory chain complex"/>
    <property type="evidence" value="ECO:0007669"/>
    <property type="project" value="UniProtKB-UniRule"/>
</dbReference>
<evidence type="ECO:0000256" key="12">
    <source>
        <dbReference type="ARBA" id="ARBA00023136"/>
    </source>
</evidence>
<evidence type="ECO:0000256" key="9">
    <source>
        <dbReference type="ARBA" id="ARBA00022989"/>
    </source>
</evidence>
<evidence type="ECO:0000256" key="13">
    <source>
        <dbReference type="RuleBase" id="RU003779"/>
    </source>
</evidence>
<evidence type="ECO:0000256" key="3">
    <source>
        <dbReference type="ARBA" id="ARBA00008388"/>
    </source>
</evidence>
<proteinExistence type="inferred from homology"/>
<comment type="subcellular location">
    <subcellularLocation>
        <location evidence="2">Membrane</location>
    </subcellularLocation>
</comment>
<dbReference type="GO" id="GO:0046872">
    <property type="term" value="F:metal ion binding"/>
    <property type="evidence" value="ECO:0007669"/>
    <property type="project" value="UniProtKB-UniRule"/>
</dbReference>
<keyword evidence="6 13" id="KW-0812">Transmembrane</keyword>
<evidence type="ECO:0000256" key="14">
    <source>
        <dbReference type="SAM" id="MobiDB-lite"/>
    </source>
</evidence>
<comment type="catalytic activity">
    <reaction evidence="1 13">
        <text>2 a ubiquinol + O2 = 2 a ubiquinone + 2 H2O</text>
        <dbReference type="Rhea" id="RHEA:30255"/>
        <dbReference type="Rhea" id="RHEA-COMP:9565"/>
        <dbReference type="Rhea" id="RHEA-COMP:9566"/>
        <dbReference type="ChEBI" id="CHEBI:15377"/>
        <dbReference type="ChEBI" id="CHEBI:15379"/>
        <dbReference type="ChEBI" id="CHEBI:16389"/>
        <dbReference type="ChEBI" id="CHEBI:17976"/>
        <dbReference type="EC" id="1.10.3.11"/>
    </reaction>
</comment>
<name>A0A7R9V3W3_9CHLO</name>
<protein>
    <recommendedName>
        <fullName evidence="13">Ubiquinol oxidase</fullName>
        <ecNumber evidence="13">1.10.3.11</ecNumber>
    </recommendedName>
</protein>
<keyword evidence="10 13" id="KW-0560">Oxidoreductase</keyword>
<evidence type="ECO:0000256" key="6">
    <source>
        <dbReference type="ARBA" id="ARBA00022692"/>
    </source>
</evidence>
<dbReference type="EMBL" id="HBEC01007723">
    <property type="protein sequence ID" value="CAD8283473.1"/>
    <property type="molecule type" value="Transcribed_RNA"/>
</dbReference>
<dbReference type="AlphaFoldDB" id="A0A7R9V3W3"/>
<evidence type="ECO:0000256" key="7">
    <source>
        <dbReference type="ARBA" id="ARBA00022723"/>
    </source>
</evidence>
<comment type="similarity">
    <text evidence="3 13">Belongs to the alternative oxidase family.</text>
</comment>
<gene>
    <name evidence="16" type="ORF">CEUR00632_LOCUS3508</name>
</gene>
<dbReference type="Gene3D" id="1.20.1260.140">
    <property type="entry name" value="Alternative oxidase"/>
    <property type="match status" value="1"/>
</dbReference>
<dbReference type="PANTHER" id="PTHR31803:SF19">
    <property type="entry name" value="UBIQUINOL OXIDASE"/>
    <property type="match status" value="1"/>
</dbReference>
<dbReference type="GO" id="GO:0005739">
    <property type="term" value="C:mitochondrion"/>
    <property type="evidence" value="ECO:0007669"/>
    <property type="project" value="TreeGrafter"/>
</dbReference>
<keyword evidence="8 13" id="KW-0249">Electron transport</keyword>
<evidence type="ECO:0000256" key="1">
    <source>
        <dbReference type="ARBA" id="ARBA00001192"/>
    </source>
</evidence>
<evidence type="ECO:0000256" key="4">
    <source>
        <dbReference type="ARBA" id="ARBA00022448"/>
    </source>
</evidence>
<reference evidence="16" key="1">
    <citation type="submission" date="2021-01" db="EMBL/GenBank/DDBJ databases">
        <authorList>
            <person name="Corre E."/>
            <person name="Pelletier E."/>
            <person name="Niang G."/>
            <person name="Scheremetjew M."/>
            <person name="Finn R."/>
            <person name="Kale V."/>
            <person name="Holt S."/>
            <person name="Cochrane G."/>
            <person name="Meng A."/>
            <person name="Brown T."/>
            <person name="Cohen L."/>
        </authorList>
    </citation>
    <scope>NUCLEOTIDE SEQUENCE</scope>
    <source>
        <strain evidence="16">CCMP219</strain>
    </source>
</reference>
<keyword evidence="11 13" id="KW-0408">Iron</keyword>
<feature type="region of interest" description="Disordered" evidence="14">
    <location>
        <begin position="80"/>
        <end position="131"/>
    </location>
</feature>
<dbReference type="GO" id="GO:0010230">
    <property type="term" value="P:alternative respiration"/>
    <property type="evidence" value="ECO:0007669"/>
    <property type="project" value="TreeGrafter"/>
</dbReference>
<dbReference type="GO" id="GO:0106292">
    <property type="term" value="F:superoxide-generating NADPH oxidase activity"/>
    <property type="evidence" value="ECO:0007669"/>
    <property type="project" value="UniProtKB-ARBA"/>
</dbReference>
<accession>A0A7R9V3W3</accession>
<dbReference type="EC" id="1.10.3.11" evidence="13"/>
<keyword evidence="12 13" id="KW-0472">Membrane</keyword>
<evidence type="ECO:0000256" key="15">
    <source>
        <dbReference type="SAM" id="Phobius"/>
    </source>
</evidence>
<organism evidence="16">
    <name type="scientific">Chlamydomonas euryale</name>
    <dbReference type="NCBI Taxonomy" id="1486919"/>
    <lineage>
        <taxon>Eukaryota</taxon>
        <taxon>Viridiplantae</taxon>
        <taxon>Chlorophyta</taxon>
        <taxon>core chlorophytes</taxon>
        <taxon>Chlorophyceae</taxon>
        <taxon>CS clade</taxon>
        <taxon>Chlamydomonadales</taxon>
        <taxon>Chlamydomonadaceae</taxon>
        <taxon>Chlamydomonas</taxon>
    </lineage>
</organism>
<feature type="transmembrane region" description="Helical" evidence="15">
    <location>
        <begin position="298"/>
        <end position="318"/>
    </location>
</feature>
<evidence type="ECO:0000256" key="2">
    <source>
        <dbReference type="ARBA" id="ARBA00004370"/>
    </source>
</evidence>
<evidence type="ECO:0000256" key="11">
    <source>
        <dbReference type="ARBA" id="ARBA00023004"/>
    </source>
</evidence>
<dbReference type="InterPro" id="IPR038659">
    <property type="entry name" value="AOX_sf"/>
</dbReference>
<evidence type="ECO:0000256" key="5">
    <source>
        <dbReference type="ARBA" id="ARBA00022660"/>
    </source>
</evidence>
<dbReference type="GO" id="GO:0016020">
    <property type="term" value="C:membrane"/>
    <property type="evidence" value="ECO:0007669"/>
    <property type="project" value="UniProtKB-SubCell"/>
</dbReference>
<dbReference type="GO" id="GO:0102721">
    <property type="term" value="F:ubiquinol:oxygen oxidoreductase activity"/>
    <property type="evidence" value="ECO:0007669"/>
    <property type="project" value="UniProtKB-EC"/>
</dbReference>
<sequence length="492" mass="53841">MQSAALRPHVAARLAACPAGRACGGTATMRRPLLSLPLQPLVRNRGALAASRDERYSGTAPAPGQPVRVARADATEQVAAGGSTLASTVLDEGPRTGATSGGSGGGPPPEDPGRNGGASELGNGLYTTLPKPQRRVSAGNAASLAASNFSMELRAMWDEASRAVGAAFGGGQAARAAQLAPGCFKFTLSNEAILEFENKNAPPTREETPRAIKVMYDVLLFFVDRLFVGRAIERFWFLETVARMPYFSYVTCLHLYETLGWWRTAELRKIHFAEEWNELHHLLIMEALGGDARWRDRFLAFHAAILYYWALVVCFLASPRYSYKFSEMLETHAVSTYRQFLVENEQKLRKLPAPAVAKRYYSTGDLYMFDVDSELVRAATGEELRRPPVDSLYDVFANILEDEWEHVKTMVLCQDYDSLQALVGTDSALSGPEPADQMQPRADVRARWKAWAESLEAQEESFFDFEGPGGARRRRGGRGSNGSKSASGGGAA</sequence>
<feature type="region of interest" description="Disordered" evidence="14">
    <location>
        <begin position="462"/>
        <end position="492"/>
    </location>
</feature>
<dbReference type="GO" id="GO:0009916">
    <property type="term" value="F:alternative oxidase activity"/>
    <property type="evidence" value="ECO:0007669"/>
    <property type="project" value="UniProtKB-UniRule"/>
</dbReference>
<evidence type="ECO:0000256" key="8">
    <source>
        <dbReference type="ARBA" id="ARBA00022982"/>
    </source>
</evidence>